<dbReference type="KEGG" id="lpav:PLANPX_2646"/>
<reference evidence="3" key="1">
    <citation type="submission" date="2019-10" db="EMBL/GenBank/DDBJ databases">
        <title>Lacipirellula parvula gen. nov., sp. nov., representing a lineage of planctomycetes widespread in freshwater anoxic habitats, and description of the family Lacipirellulaceae.</title>
        <authorList>
            <person name="Dedysh S.N."/>
            <person name="Kulichevskaya I.S."/>
            <person name="Beletsky A.V."/>
            <person name="Rakitin A.L."/>
            <person name="Mardanov A.V."/>
            <person name="Ivanova A.A."/>
            <person name="Saltykova V.X."/>
            <person name="Rijpstra W.I.C."/>
            <person name="Sinninghe Damste J.S."/>
            <person name="Ravin N.V."/>
        </authorList>
    </citation>
    <scope>NUCLEOTIDE SEQUENCE [LARGE SCALE GENOMIC DNA]</scope>
    <source>
        <strain evidence="3">PX69</strain>
    </source>
</reference>
<name>A0A5K7X8A8_9BACT</name>
<feature type="region of interest" description="Disordered" evidence="1">
    <location>
        <begin position="23"/>
        <end position="44"/>
    </location>
</feature>
<feature type="compositionally biased region" description="Polar residues" evidence="1">
    <location>
        <begin position="23"/>
        <end position="36"/>
    </location>
</feature>
<dbReference type="EMBL" id="AP021861">
    <property type="protein sequence ID" value="BBO33034.1"/>
    <property type="molecule type" value="Genomic_DNA"/>
</dbReference>
<accession>A0A5K7X8A8</accession>
<evidence type="ECO:0000256" key="1">
    <source>
        <dbReference type="SAM" id="MobiDB-lite"/>
    </source>
</evidence>
<keyword evidence="3" id="KW-1185">Reference proteome</keyword>
<gene>
    <name evidence="2" type="ORF">PLANPX_2646</name>
</gene>
<proteinExistence type="predicted"/>
<evidence type="ECO:0000313" key="2">
    <source>
        <dbReference type="EMBL" id="BBO33034.1"/>
    </source>
</evidence>
<dbReference type="AlphaFoldDB" id="A0A5K7X8A8"/>
<dbReference type="Proteomes" id="UP000326837">
    <property type="component" value="Chromosome"/>
</dbReference>
<sequence>MNSRWRRWQMEMNFAVGVERRASFSQSADSPQNVLTTKWRGGNE</sequence>
<evidence type="ECO:0000313" key="3">
    <source>
        <dbReference type="Proteomes" id="UP000326837"/>
    </source>
</evidence>
<organism evidence="2 3">
    <name type="scientific">Lacipirellula parvula</name>
    <dbReference type="NCBI Taxonomy" id="2650471"/>
    <lineage>
        <taxon>Bacteria</taxon>
        <taxon>Pseudomonadati</taxon>
        <taxon>Planctomycetota</taxon>
        <taxon>Planctomycetia</taxon>
        <taxon>Pirellulales</taxon>
        <taxon>Lacipirellulaceae</taxon>
        <taxon>Lacipirellula</taxon>
    </lineage>
</organism>
<protein>
    <submittedName>
        <fullName evidence="2">Uncharacterized protein</fullName>
    </submittedName>
</protein>